<dbReference type="InterPro" id="IPR005202">
    <property type="entry name" value="TF_GRAS"/>
</dbReference>
<gene>
    <name evidence="6" type="primary">LOC100821333</name>
    <name evidence="5" type="ORF">BRADI_4g09239v3</name>
</gene>
<evidence type="ECO:0000256" key="1">
    <source>
        <dbReference type="ARBA" id="ARBA00023015"/>
    </source>
</evidence>
<sequence>MVTQPQEDLALEHISRMLMEDDIVDKFTYQYPDHPKLLQAEQPFAQILSAAATSSFDAKELSAPDALASALLPSKVQDPAFFSSGTVELSSTVFPIESSTGMNILNNMSSMAFFKGMEEAKMFLPRNNVMVDSRGCENKFQIDGEREPAMGRGSKQIAAPVHTDSEEEDELKKRLDRLILKGYDRYPGEMQEVLITSDKENKAARKSIRMRGRHGAMQAVVTHLDTLLIRCAEAVASNDLRSASEVLEQIKRYSSPTGDARQRLAYYFSQGLESRLAGTGSQFYRSLIRTRASTVELVKAYHLYDATFCFLKVAFLFSNKTIYKAVAGRKKLHIVHYGINLGLQWPDLIQWLVDREDGPPVVRMTSINMPQPGFSPYEQIEEAGHRLSNYASKFGVSIKFQAIAGTPEAVRAEDLHIDPDEVLVVNSLFQFKTWMDESLKFDSVSPRDMVLATIRRMKPPVFVHAVINGSYSAAFLMTRFRQALYSFTALFNMMETMVPRDNKQRLQVERDFFARSAINMIACEGADRVERPQYYKEWQMRNHRAGLRQLPLDSDIVLMLKDKVKNQNHRHLMINEEHRWLLQGWKGRVLYALSTWVANDASSSEVT</sequence>
<accession>A0A2K2CLI0</accession>
<feature type="region of interest" description="Leucine repeat II (LRII)" evidence="3">
    <location>
        <begin position="382"/>
        <end position="414"/>
    </location>
</feature>
<feature type="region of interest" description="VHIID" evidence="3">
    <location>
        <begin position="301"/>
        <end position="366"/>
    </location>
</feature>
<reference evidence="5" key="2">
    <citation type="submission" date="2017-06" db="EMBL/GenBank/DDBJ databases">
        <title>WGS assembly of Brachypodium distachyon.</title>
        <authorList>
            <consortium name="The International Brachypodium Initiative"/>
            <person name="Lucas S."/>
            <person name="Harmon-Smith M."/>
            <person name="Lail K."/>
            <person name="Tice H."/>
            <person name="Grimwood J."/>
            <person name="Bruce D."/>
            <person name="Barry K."/>
            <person name="Shu S."/>
            <person name="Lindquist E."/>
            <person name="Wang M."/>
            <person name="Pitluck S."/>
            <person name="Vogel J.P."/>
            <person name="Garvin D.F."/>
            <person name="Mockler T.C."/>
            <person name="Schmutz J."/>
            <person name="Rokhsar D."/>
            <person name="Bevan M.W."/>
        </authorList>
    </citation>
    <scope>NUCLEOTIDE SEQUENCE</scope>
    <source>
        <strain evidence="5">Bd21</strain>
    </source>
</reference>
<organism evidence="5">
    <name type="scientific">Brachypodium distachyon</name>
    <name type="common">Purple false brome</name>
    <name type="synonym">Trachynia distachya</name>
    <dbReference type="NCBI Taxonomy" id="15368"/>
    <lineage>
        <taxon>Eukaryota</taxon>
        <taxon>Viridiplantae</taxon>
        <taxon>Streptophyta</taxon>
        <taxon>Embryophyta</taxon>
        <taxon>Tracheophyta</taxon>
        <taxon>Spermatophyta</taxon>
        <taxon>Magnoliopsida</taxon>
        <taxon>Liliopsida</taxon>
        <taxon>Poales</taxon>
        <taxon>Poaceae</taxon>
        <taxon>BOP clade</taxon>
        <taxon>Pooideae</taxon>
        <taxon>Stipodae</taxon>
        <taxon>Brachypodieae</taxon>
        <taxon>Brachypodium</taxon>
    </lineage>
</organism>
<dbReference type="Pfam" id="PF03514">
    <property type="entry name" value="GRAS"/>
    <property type="match status" value="1"/>
</dbReference>
<dbReference type="GO" id="GO:0043565">
    <property type="term" value="F:sequence-specific DNA binding"/>
    <property type="evidence" value="ECO:0000318"/>
    <property type="project" value="GO_Central"/>
</dbReference>
<feature type="region of interest" description="Disordered" evidence="4">
    <location>
        <begin position="147"/>
        <end position="168"/>
    </location>
</feature>
<evidence type="ECO:0000256" key="3">
    <source>
        <dbReference type="PROSITE-ProRule" id="PRU01191"/>
    </source>
</evidence>
<dbReference type="PROSITE" id="PS50985">
    <property type="entry name" value="GRAS"/>
    <property type="match status" value="1"/>
</dbReference>
<evidence type="ECO:0000313" key="5">
    <source>
        <dbReference type="EMBL" id="PNT62884.1"/>
    </source>
</evidence>
<dbReference type="STRING" id="15368.A0A2K2CLI0"/>
<reference evidence="5 6" key="1">
    <citation type="journal article" date="2010" name="Nature">
        <title>Genome sequencing and analysis of the model grass Brachypodium distachyon.</title>
        <authorList>
            <consortium name="International Brachypodium Initiative"/>
        </authorList>
    </citation>
    <scope>NUCLEOTIDE SEQUENCE [LARGE SCALE GENOMIC DNA]</scope>
    <source>
        <strain evidence="5">Bd21</strain>
        <strain evidence="6">cv. Bd21</strain>
    </source>
</reference>
<keyword evidence="2" id="KW-0804">Transcription</keyword>
<feature type="region of interest" description="Leucine repeat I (LRI)" evidence="3">
    <location>
        <begin position="222"/>
        <end position="282"/>
    </location>
</feature>
<dbReference type="GO" id="GO:0003700">
    <property type="term" value="F:DNA-binding transcription factor activity"/>
    <property type="evidence" value="ECO:0000318"/>
    <property type="project" value="GO_Central"/>
</dbReference>
<dbReference type="EMBL" id="CM000883">
    <property type="protein sequence ID" value="PNT62884.1"/>
    <property type="molecule type" value="Genomic_DNA"/>
</dbReference>
<name>A0A2K2CLI0_BRADI</name>
<proteinExistence type="inferred from homology"/>
<evidence type="ECO:0000313" key="7">
    <source>
        <dbReference type="Proteomes" id="UP000008810"/>
    </source>
</evidence>
<dbReference type="AlphaFoldDB" id="A0A2K2CLI0"/>
<evidence type="ECO:0000256" key="2">
    <source>
        <dbReference type="ARBA" id="ARBA00023163"/>
    </source>
</evidence>
<dbReference type="EnsemblPlants" id="PNT62884">
    <property type="protein sequence ID" value="PNT62884"/>
    <property type="gene ID" value="BRADI_4g09239v3"/>
</dbReference>
<dbReference type="OrthoDB" id="47276at2759"/>
<feature type="region of interest" description="SAW" evidence="3">
    <location>
        <begin position="522"/>
        <end position="597"/>
    </location>
</feature>
<dbReference type="GeneID" id="100821333"/>
<dbReference type="GO" id="GO:0005634">
    <property type="term" value="C:nucleus"/>
    <property type="evidence" value="ECO:0000318"/>
    <property type="project" value="GO_Central"/>
</dbReference>
<keyword evidence="1" id="KW-0805">Transcription regulation</keyword>
<dbReference type="Gramene" id="PNT62884">
    <property type="protein sequence ID" value="PNT62884"/>
    <property type="gene ID" value="BRADI_4g09239v3"/>
</dbReference>
<evidence type="ECO:0000313" key="6">
    <source>
        <dbReference type="EnsemblPlants" id="PNT62884"/>
    </source>
</evidence>
<dbReference type="PANTHER" id="PTHR31636">
    <property type="entry name" value="OSJNBA0084A10.13 PROTEIN-RELATED"/>
    <property type="match status" value="1"/>
</dbReference>
<dbReference type="Proteomes" id="UP000008810">
    <property type="component" value="Chromosome 4"/>
</dbReference>
<dbReference type="RefSeq" id="XP_010238972.2">
    <property type="nucleotide sequence ID" value="XM_010240670.3"/>
</dbReference>
<keyword evidence="7" id="KW-1185">Reference proteome</keyword>
<evidence type="ECO:0000256" key="4">
    <source>
        <dbReference type="SAM" id="MobiDB-lite"/>
    </source>
</evidence>
<dbReference type="GO" id="GO:0006355">
    <property type="term" value="P:regulation of DNA-templated transcription"/>
    <property type="evidence" value="ECO:0000318"/>
    <property type="project" value="GO_Central"/>
</dbReference>
<reference evidence="6" key="3">
    <citation type="submission" date="2018-08" db="UniProtKB">
        <authorList>
            <consortium name="EnsemblPlants"/>
        </authorList>
    </citation>
    <scope>IDENTIFICATION</scope>
    <source>
        <strain evidence="6">cv. Bd21</strain>
    </source>
</reference>
<protein>
    <submittedName>
        <fullName evidence="5 6">Uncharacterized protein</fullName>
    </submittedName>
</protein>
<comment type="caution">
    <text evidence="3">Lacks conserved residue(s) required for the propagation of feature annotation.</text>
</comment>
<comment type="similarity">
    <text evidence="3">Belongs to the GRAS family.</text>
</comment>